<dbReference type="CDD" id="cd07557">
    <property type="entry name" value="trimeric_dUTPase"/>
    <property type="match status" value="1"/>
</dbReference>
<dbReference type="InterPro" id="IPR001878">
    <property type="entry name" value="Znf_CCHC"/>
</dbReference>
<dbReference type="Gene3D" id="2.70.40.10">
    <property type="match status" value="1"/>
</dbReference>
<dbReference type="SUPFAM" id="SSF51283">
    <property type="entry name" value="dUTPase-like"/>
    <property type="match status" value="1"/>
</dbReference>
<keyword evidence="4" id="KW-1198">Viral budding</keyword>
<dbReference type="PROSITE" id="PS50158">
    <property type="entry name" value="ZF_CCHC"/>
    <property type="match status" value="1"/>
</dbReference>
<dbReference type="GO" id="GO:0016787">
    <property type="term" value="F:hydrolase activity"/>
    <property type="evidence" value="ECO:0007669"/>
    <property type="project" value="UniProtKB-KW"/>
</dbReference>
<dbReference type="InterPro" id="IPR036875">
    <property type="entry name" value="Znf_CCHC_sf"/>
</dbReference>
<dbReference type="SUPFAM" id="SSF47943">
    <property type="entry name" value="Retrovirus capsid protein, N-terminal core domain"/>
    <property type="match status" value="1"/>
</dbReference>
<evidence type="ECO:0000256" key="6">
    <source>
        <dbReference type="ARBA" id="ARBA00022771"/>
    </source>
</evidence>
<dbReference type="InterPro" id="IPR050195">
    <property type="entry name" value="Primate_lentivir_Gag_pol-like"/>
</dbReference>
<dbReference type="InterPro" id="IPR033704">
    <property type="entry name" value="dUTPase_trimeric"/>
</dbReference>
<dbReference type="GO" id="GO:0003676">
    <property type="term" value="F:nucleic acid binding"/>
    <property type="evidence" value="ECO:0007669"/>
    <property type="project" value="InterPro"/>
</dbReference>
<dbReference type="Gene3D" id="1.10.375.10">
    <property type="entry name" value="Human Immunodeficiency Virus Type 1 Capsid Protein"/>
    <property type="match status" value="1"/>
</dbReference>
<dbReference type="Proteomes" id="UP001178461">
    <property type="component" value="Chromosome 8"/>
</dbReference>
<keyword evidence="3" id="KW-0945">Host-virus interaction</keyword>
<sequence length="399" mass="43632">PCLLYRSCACCALSGKAKGLLSLEEESEWPGEMPSAFPISYSNPGTAQQQIYYESLPYSVMRELRKAIADSGLKSSYVTGMLEGIATGYIMLPQDWKDLMRMLLSPAQYVVFESEFKHSASALSDPQHTANELYGAGQFADITAQATLTPVHFVRTATCVQRAFRKVPVSGQPLSSFVNIKQQHSEPYHQFIDRLKESVTRQIDNTTAQNELMKKLAFENANTDCKKALQSIIHRPKYELADMIQACADVGSQSHAMSLLAGAIQATTKPTGNCFNCKRPGHFAKQCRAPGGGTNKDGAASKAKPSEFAIDLINQETKDSVLPGEIVLMPTQLAGPLPPKVAGLILPKFSAAKEGIQVIPGVLDPDYVGTIMVQLWSHMPMQLKRLLAVVQRIGEKKLL</sequence>
<evidence type="ECO:0000256" key="4">
    <source>
        <dbReference type="ARBA" id="ARBA00022637"/>
    </source>
</evidence>
<dbReference type="InterPro" id="IPR008916">
    <property type="entry name" value="Retrov_capsid_C"/>
</dbReference>
<keyword evidence="8" id="KW-0862">Zinc</keyword>
<organism evidence="11 12">
    <name type="scientific">Podarcis lilfordi</name>
    <name type="common">Lilford's wall lizard</name>
    <dbReference type="NCBI Taxonomy" id="74358"/>
    <lineage>
        <taxon>Eukaryota</taxon>
        <taxon>Metazoa</taxon>
        <taxon>Chordata</taxon>
        <taxon>Craniata</taxon>
        <taxon>Vertebrata</taxon>
        <taxon>Euteleostomi</taxon>
        <taxon>Lepidosauria</taxon>
        <taxon>Squamata</taxon>
        <taxon>Bifurcata</taxon>
        <taxon>Unidentata</taxon>
        <taxon>Episquamata</taxon>
        <taxon>Laterata</taxon>
        <taxon>Lacertibaenia</taxon>
        <taxon>Lacertidae</taxon>
        <taxon>Podarcis</taxon>
    </lineage>
</organism>
<evidence type="ECO:0000256" key="2">
    <source>
        <dbReference type="ARBA" id="ARBA00022462"/>
    </source>
</evidence>
<dbReference type="InterPro" id="IPR008919">
    <property type="entry name" value="Retrov_capsid_N"/>
</dbReference>
<feature type="non-terminal residue" evidence="11">
    <location>
        <position position="1"/>
    </location>
</feature>
<gene>
    <name evidence="11" type="ORF">PODLI_1B026790</name>
</gene>
<protein>
    <recommendedName>
        <fullName evidence="1">Gag polyprotein</fullName>
    </recommendedName>
</protein>
<keyword evidence="6 9" id="KW-0863">Zinc-finger</keyword>
<dbReference type="Pfam" id="PF19317">
    <property type="entry name" value="Gag_p24_C"/>
    <property type="match status" value="1"/>
</dbReference>
<evidence type="ECO:0000256" key="7">
    <source>
        <dbReference type="ARBA" id="ARBA00022801"/>
    </source>
</evidence>
<dbReference type="Pfam" id="PF00607">
    <property type="entry name" value="Gag_p24"/>
    <property type="match status" value="1"/>
</dbReference>
<dbReference type="PANTHER" id="PTHR40389:SF4">
    <property type="match status" value="1"/>
</dbReference>
<proteinExistence type="predicted"/>
<evidence type="ECO:0000256" key="1">
    <source>
        <dbReference type="ARBA" id="ARBA00019628"/>
    </source>
</evidence>
<keyword evidence="2" id="KW-1187">Viral budding via the host ESCRT complexes</keyword>
<dbReference type="InterPro" id="IPR029054">
    <property type="entry name" value="dUTPase-like"/>
</dbReference>
<evidence type="ECO:0000259" key="10">
    <source>
        <dbReference type="PROSITE" id="PS50158"/>
    </source>
</evidence>
<evidence type="ECO:0000256" key="3">
    <source>
        <dbReference type="ARBA" id="ARBA00022581"/>
    </source>
</evidence>
<keyword evidence="5" id="KW-0479">Metal-binding</keyword>
<evidence type="ECO:0000313" key="12">
    <source>
        <dbReference type="Proteomes" id="UP001178461"/>
    </source>
</evidence>
<dbReference type="SMART" id="SM00343">
    <property type="entry name" value="ZnF_C2HC"/>
    <property type="match status" value="1"/>
</dbReference>
<keyword evidence="4" id="KW-1188">Viral release from host cell</keyword>
<dbReference type="PANTHER" id="PTHR40389">
    <property type="entry name" value="ENDOGENOUS RETROVIRUS GROUP K MEMBER 24 GAG POLYPROTEIN-RELATED"/>
    <property type="match status" value="1"/>
</dbReference>
<accession>A0AA35KS08</accession>
<dbReference type="Gene3D" id="4.10.60.10">
    <property type="entry name" value="Zinc finger, CCHC-type"/>
    <property type="match status" value="1"/>
</dbReference>
<dbReference type="GO" id="GO:0008270">
    <property type="term" value="F:zinc ion binding"/>
    <property type="evidence" value="ECO:0007669"/>
    <property type="project" value="UniProtKB-KW"/>
</dbReference>
<dbReference type="AlphaFoldDB" id="A0AA35KS08"/>
<evidence type="ECO:0000256" key="9">
    <source>
        <dbReference type="PROSITE-ProRule" id="PRU00047"/>
    </source>
</evidence>
<dbReference type="GO" id="GO:0039702">
    <property type="term" value="P:viral budding via host ESCRT complex"/>
    <property type="evidence" value="ECO:0007669"/>
    <property type="project" value="UniProtKB-KW"/>
</dbReference>
<evidence type="ECO:0000256" key="8">
    <source>
        <dbReference type="ARBA" id="ARBA00022833"/>
    </source>
</evidence>
<name>A0AA35KS08_9SAUR</name>
<dbReference type="SUPFAM" id="SSF47353">
    <property type="entry name" value="Retrovirus capsid dimerization domain-like"/>
    <property type="match status" value="1"/>
</dbReference>
<dbReference type="InterPro" id="IPR036157">
    <property type="entry name" value="dUTPase-like_sf"/>
</dbReference>
<evidence type="ECO:0000256" key="5">
    <source>
        <dbReference type="ARBA" id="ARBA00022723"/>
    </source>
</evidence>
<dbReference type="EMBL" id="OX395133">
    <property type="protein sequence ID" value="CAI5782148.1"/>
    <property type="molecule type" value="Genomic_DNA"/>
</dbReference>
<keyword evidence="12" id="KW-1185">Reference proteome</keyword>
<dbReference type="Pfam" id="PF00098">
    <property type="entry name" value="zf-CCHC"/>
    <property type="match status" value="1"/>
</dbReference>
<evidence type="ECO:0000313" key="11">
    <source>
        <dbReference type="EMBL" id="CAI5782148.1"/>
    </source>
</evidence>
<reference evidence="11" key="1">
    <citation type="submission" date="2022-12" db="EMBL/GenBank/DDBJ databases">
        <authorList>
            <person name="Alioto T."/>
            <person name="Alioto T."/>
            <person name="Gomez Garrido J."/>
        </authorList>
    </citation>
    <scope>NUCLEOTIDE SEQUENCE</scope>
</reference>
<dbReference type="Gene3D" id="1.10.1200.30">
    <property type="match status" value="1"/>
</dbReference>
<feature type="domain" description="CCHC-type" evidence="10">
    <location>
        <begin position="274"/>
        <end position="288"/>
    </location>
</feature>
<dbReference type="Pfam" id="PF00692">
    <property type="entry name" value="dUTPase"/>
    <property type="match status" value="1"/>
</dbReference>
<dbReference type="InterPro" id="IPR045345">
    <property type="entry name" value="Gag_p24_C"/>
</dbReference>
<feature type="non-terminal residue" evidence="11">
    <location>
        <position position="399"/>
    </location>
</feature>
<dbReference type="SUPFAM" id="SSF57756">
    <property type="entry name" value="Retrovirus zinc finger-like domains"/>
    <property type="match status" value="1"/>
</dbReference>
<keyword evidence="7" id="KW-0378">Hydrolase</keyword>